<evidence type="ECO:0000313" key="3">
    <source>
        <dbReference type="EMBL" id="RUQ84693.1"/>
    </source>
</evidence>
<comment type="caution">
    <text evidence="2">The sequence shown here is derived from an EMBL/GenBank/DDBJ whole genome shotgun (WGS) entry which is preliminary data.</text>
</comment>
<dbReference type="GO" id="GO:0009231">
    <property type="term" value="P:riboflavin biosynthetic process"/>
    <property type="evidence" value="ECO:0007669"/>
    <property type="project" value="InterPro"/>
</dbReference>
<sequence>MTGRISIDLFSTLDGVQQAPGTPDEDREGGFVFGGWQAPLLDDIAGAQVWEGIEAMDALLLGRKTYDIFAAYWPQQLDGSDSPIARKFAEIPKYVASRSAIDLPWRGSELLGDDLPAAIADLRERHANVHVIGSIDFSRTLVREGLFDVLNLWIHPIVIGAGKRLFPDDGPPVGLTLLEPPVSSEKGTVLLRYGPGGDVRTGDMTAPDRGV</sequence>
<evidence type="ECO:0000313" key="2">
    <source>
        <dbReference type="EMBL" id="PSL37375.1"/>
    </source>
</evidence>
<dbReference type="InterPro" id="IPR024072">
    <property type="entry name" value="DHFR-like_dom_sf"/>
</dbReference>
<reference evidence="3 5" key="2">
    <citation type="submission" date="2018-12" db="EMBL/GenBank/DDBJ databases">
        <authorList>
            <person name="hu s."/>
            <person name="Xu Y."/>
            <person name="Xu B."/>
            <person name="Li F."/>
        </authorList>
    </citation>
    <scope>NUCLEOTIDE SEQUENCE [LARGE SCALE GENOMIC DNA]</scope>
    <source>
        <strain evidence="3 5">KSW2-17</strain>
    </source>
</reference>
<feature type="domain" description="Bacterial bifunctional deaminase-reductase C-terminal" evidence="1">
    <location>
        <begin position="7"/>
        <end position="177"/>
    </location>
</feature>
<dbReference type="InterPro" id="IPR002734">
    <property type="entry name" value="RibDG_C"/>
</dbReference>
<evidence type="ECO:0000313" key="5">
    <source>
        <dbReference type="Proteomes" id="UP000268291"/>
    </source>
</evidence>
<organism evidence="2 4">
    <name type="scientific">Labedella gwakjiensis</name>
    <dbReference type="NCBI Taxonomy" id="390269"/>
    <lineage>
        <taxon>Bacteria</taxon>
        <taxon>Bacillati</taxon>
        <taxon>Actinomycetota</taxon>
        <taxon>Actinomycetes</taxon>
        <taxon>Micrococcales</taxon>
        <taxon>Microbacteriaceae</taxon>
        <taxon>Labedella</taxon>
    </lineage>
</organism>
<dbReference type="SUPFAM" id="SSF53597">
    <property type="entry name" value="Dihydrofolate reductase-like"/>
    <property type="match status" value="1"/>
</dbReference>
<keyword evidence="5" id="KW-1185">Reference proteome</keyword>
<dbReference type="RefSeq" id="WP_106564894.1">
    <property type="nucleotide sequence ID" value="NZ_PYAU01000001.1"/>
</dbReference>
<dbReference type="EMBL" id="PYAU01000001">
    <property type="protein sequence ID" value="PSL37375.1"/>
    <property type="molecule type" value="Genomic_DNA"/>
</dbReference>
<dbReference type="Proteomes" id="UP000241203">
    <property type="component" value="Unassembled WGS sequence"/>
</dbReference>
<dbReference type="Gene3D" id="3.40.430.10">
    <property type="entry name" value="Dihydrofolate Reductase, subunit A"/>
    <property type="match status" value="1"/>
</dbReference>
<dbReference type="GO" id="GO:0008703">
    <property type="term" value="F:5-amino-6-(5-phosphoribosylamino)uracil reductase activity"/>
    <property type="evidence" value="ECO:0007669"/>
    <property type="project" value="InterPro"/>
</dbReference>
<dbReference type="OrthoDB" id="7342392at2"/>
<evidence type="ECO:0000313" key="4">
    <source>
        <dbReference type="Proteomes" id="UP000241203"/>
    </source>
</evidence>
<gene>
    <name evidence="2" type="ORF">CLV49_0982</name>
    <name evidence="3" type="ORF">ELQ93_13940</name>
</gene>
<reference evidence="2 4" key="1">
    <citation type="submission" date="2018-03" db="EMBL/GenBank/DDBJ databases">
        <title>Genomic Encyclopedia of Archaeal and Bacterial Type Strains, Phase II (KMG-II): from individual species to whole genera.</title>
        <authorList>
            <person name="Goeker M."/>
        </authorList>
    </citation>
    <scope>NUCLEOTIDE SEQUENCE [LARGE SCALE GENOMIC DNA]</scope>
    <source>
        <strain evidence="2 4">DSM 21548</strain>
    </source>
</reference>
<dbReference type="EMBL" id="RZGY01000002">
    <property type="protein sequence ID" value="RUQ84693.1"/>
    <property type="molecule type" value="Genomic_DNA"/>
</dbReference>
<name>A0A2P8GTV5_9MICO</name>
<dbReference type="Proteomes" id="UP000268291">
    <property type="component" value="Unassembled WGS sequence"/>
</dbReference>
<evidence type="ECO:0000259" key="1">
    <source>
        <dbReference type="Pfam" id="PF01872"/>
    </source>
</evidence>
<accession>A0A2P8GTV5</accession>
<dbReference type="AlphaFoldDB" id="A0A2P8GTV5"/>
<dbReference type="Pfam" id="PF01872">
    <property type="entry name" value="RibD_C"/>
    <property type="match status" value="1"/>
</dbReference>
<protein>
    <submittedName>
        <fullName evidence="3">Deaminase</fullName>
    </submittedName>
    <submittedName>
        <fullName evidence="2">Dihydrofolate reductase</fullName>
    </submittedName>
</protein>
<proteinExistence type="predicted"/>